<dbReference type="EMBL" id="NIBQ01000001">
    <property type="protein sequence ID" value="OUZ34617.1"/>
    <property type="molecule type" value="Genomic_DNA"/>
</dbReference>
<reference evidence="1" key="1">
    <citation type="submission" date="2017-05" db="EMBL/GenBank/DDBJ databases">
        <title>The Genome Sequence of Enterococcus sp. 9D6_DIV0238.</title>
        <authorList>
            <consortium name="The Broad Institute Genomics Platform"/>
            <consortium name="The Broad Institute Genomic Center for Infectious Diseases"/>
            <person name="Earl A."/>
            <person name="Manson A."/>
            <person name="Schwartman J."/>
            <person name="Gilmore M."/>
            <person name="Abouelleil A."/>
            <person name="Cao P."/>
            <person name="Chapman S."/>
            <person name="Cusick C."/>
            <person name="Shea T."/>
            <person name="Young S."/>
            <person name="Neafsey D."/>
            <person name="Nusbaum C."/>
            <person name="Birren B."/>
        </authorList>
    </citation>
    <scope>NUCLEOTIDE SEQUENCE [LARGE SCALE GENOMIC DNA]</scope>
    <source>
        <strain evidence="1">9D6_DIV0238</strain>
    </source>
</reference>
<gene>
    <name evidence="1" type="ORF">A5889_000092</name>
</gene>
<dbReference type="OrthoDB" id="2186753at2"/>
<protein>
    <submittedName>
        <fullName evidence="1">Uncharacterized protein</fullName>
    </submittedName>
</protein>
<dbReference type="AlphaFoldDB" id="A0A200JDH4"/>
<name>A0A200JDH4_9ENTE</name>
<dbReference type="RefSeq" id="WP_087639329.1">
    <property type="nucleotide sequence ID" value="NZ_CP147246.1"/>
</dbReference>
<accession>A0A200JDH4</accession>
<proteinExistence type="predicted"/>
<comment type="caution">
    <text evidence="1">The sequence shown here is derived from an EMBL/GenBank/DDBJ whole genome shotgun (WGS) entry which is preliminary data.</text>
</comment>
<sequence length="134" mass="15599">MRYHQATNLGDRDSDGIVEGYYLLNETSQQLEAIEQTENIEKTRKNIRELAAKLSSFGVRYADPRLSVEGQQLLNRYYSQMKELGLNLNNQSIESLKGKETYDIYMSDIKKGQMMQKKVFDYFKVNEGALQQKK</sequence>
<organism evidence="1">
    <name type="scientific">Candidatus Enterococcus dunnyi</name>
    <dbReference type="NCBI Taxonomy" id="1834192"/>
    <lineage>
        <taxon>Bacteria</taxon>
        <taxon>Bacillati</taxon>
        <taxon>Bacillota</taxon>
        <taxon>Bacilli</taxon>
        <taxon>Lactobacillales</taxon>
        <taxon>Enterococcaceae</taxon>
        <taxon>Enterococcus</taxon>
    </lineage>
</organism>
<evidence type="ECO:0000313" key="1">
    <source>
        <dbReference type="EMBL" id="OUZ34617.1"/>
    </source>
</evidence>